<reference evidence="3 4" key="1">
    <citation type="journal article" date="2014" name="Genome Announc.">
        <title>Draft Genome Sequence of the Agar-Degrading Bacterium Catenovulum sp. Strain DS-2, Isolated from Intestines of Haliotis diversicolor.</title>
        <authorList>
            <person name="Shan D."/>
            <person name="Li X."/>
            <person name="Gu Z."/>
            <person name="Wei G."/>
            <person name="Gao Z."/>
            <person name="Shao Z."/>
        </authorList>
    </citation>
    <scope>NUCLEOTIDE SEQUENCE [LARGE SCALE GENOMIC DNA]</scope>
    <source>
        <strain evidence="3 4">DS-2</strain>
    </source>
</reference>
<accession>W7Q659</accession>
<evidence type="ECO:0000256" key="1">
    <source>
        <dbReference type="SAM" id="SignalP"/>
    </source>
</evidence>
<evidence type="ECO:0000313" key="4">
    <source>
        <dbReference type="Proteomes" id="UP000019276"/>
    </source>
</evidence>
<gene>
    <name evidence="3" type="ORF">DS2_18298</name>
</gene>
<keyword evidence="1" id="KW-0732">Signal</keyword>
<keyword evidence="4" id="KW-1185">Reference proteome</keyword>
<dbReference type="SUPFAM" id="SSF51126">
    <property type="entry name" value="Pectin lyase-like"/>
    <property type="match status" value="1"/>
</dbReference>
<dbReference type="InterPro" id="IPR008638">
    <property type="entry name" value="FhaB/CdiA-like_TPS"/>
</dbReference>
<protein>
    <submittedName>
        <fullName evidence="3">Filamentous hemagglutinin outer membrane protein</fullName>
    </submittedName>
</protein>
<evidence type="ECO:0000259" key="2">
    <source>
        <dbReference type="SMART" id="SM00912"/>
    </source>
</evidence>
<name>W7Q659_9ALTE</name>
<dbReference type="EMBL" id="ARZY01000055">
    <property type="protein sequence ID" value="EWH08259.1"/>
    <property type="molecule type" value="Genomic_DNA"/>
</dbReference>
<dbReference type="NCBIfam" id="TIGR01901">
    <property type="entry name" value="adhes_NPXG"/>
    <property type="match status" value="1"/>
</dbReference>
<comment type="caution">
    <text evidence="3">The sequence shown here is derived from an EMBL/GenBank/DDBJ whole genome shotgun (WGS) entry which is preliminary data.</text>
</comment>
<feature type="non-terminal residue" evidence="3">
    <location>
        <position position="1302"/>
    </location>
</feature>
<feature type="signal peptide" evidence="1">
    <location>
        <begin position="1"/>
        <end position="39"/>
    </location>
</feature>
<dbReference type="InterPro" id="IPR012334">
    <property type="entry name" value="Pectin_lyas_fold"/>
</dbReference>
<dbReference type="Pfam" id="PF05860">
    <property type="entry name" value="TPS"/>
    <property type="match status" value="1"/>
</dbReference>
<dbReference type="Gene3D" id="2.160.20.10">
    <property type="entry name" value="Single-stranded right-handed beta-helix, Pectin lyase-like"/>
    <property type="match status" value="1"/>
</dbReference>
<feature type="domain" description="Filamentous haemagglutinin FhaB/tRNA nuclease CdiA-like TPS" evidence="2">
    <location>
        <begin position="39"/>
        <end position="160"/>
    </location>
</feature>
<dbReference type="STRING" id="1328313.DS2_18298"/>
<feature type="chain" id="PRO_5004897773" evidence="1">
    <location>
        <begin position="40"/>
        <end position="1302"/>
    </location>
</feature>
<organism evidence="3 4">
    <name type="scientific">Catenovulum agarivorans DS-2</name>
    <dbReference type="NCBI Taxonomy" id="1328313"/>
    <lineage>
        <taxon>Bacteria</taxon>
        <taxon>Pseudomonadati</taxon>
        <taxon>Pseudomonadota</taxon>
        <taxon>Gammaproteobacteria</taxon>
        <taxon>Alteromonadales</taxon>
        <taxon>Alteromonadaceae</taxon>
        <taxon>Catenovulum</taxon>
    </lineage>
</organism>
<dbReference type="SMART" id="SM00912">
    <property type="entry name" value="Haemagg_act"/>
    <property type="match status" value="1"/>
</dbReference>
<dbReference type="InterPro" id="IPR011050">
    <property type="entry name" value="Pectin_lyase_fold/virulence"/>
</dbReference>
<sequence>MKNTNNRTQIKKSLVQPISKSSIAIAVSTALWTSTTVAATTSSLNDSSVNSDGGATITGVGDGSTTANVTATTQNTIIDWQSLGLADDETINFNGTTESVFLNRVTGNDASLLDGSVNTSNVETLIFVNPNGVTVGSNFNNTGALNSNLMISTKDVSSLAGYDQDSVDFGLTLTDSGNDADITINSIRATVNDDKMLNIVSENDVVISNSGTGTDTLGANYLTITADGDVDGSAGAIAADGEISISAGGNVDIESVKAGVIYIDATGTVSVDQSAGTLEIGQVEGSSIDLTSVQSLSGGAVVINNPITATTGSQTGQNTDFSDDAHLITDGTITISASDSASNNLEIGTNGNAIEINSSDGTLTTSGNNVGNLYFTLDGDLNVGDVTSSGDIQISEASGSTSSLTQTGTLTLNKSAGQEITLDFAGVDVDDLDPTVSNAADLTIKSNDLTIADTIDVSGQTLTLTTTGAITGEGTSASDFTADTLVITGTTNSGTFDTEVDNLNMTQAGSLTISNDGDLVLGVASVNGSTSITTKNAGDDITLGNAVTIADSASLSLATNDTTGVVTVNGVVSGASGTLDITSDNVDLNAAITAGSVNLDTVTDNAAIDLGTAVGTLNLDASSVTNLTAGTAAQTVTIGDSSNTGAVTINSTISNTNVDLVINSGNLTIGSAVTANSIDTDTVGTADVNAAVVTTDNLDIDATGNFAVSATGSITSSAGDIIVNSDGTITTDGALNAANDLTLTADGAVDTNQTLTAGNDTSISTTTGTVTIDAAATSTGDVTISTSDSSVTTTAKVSGADLTVTSSTGATLITAVDSAAINAGSGDISVTEDDALALNNIVTTSANSTAVTITSTAGGITSNDSTSIQASSGEIALNAAADIDVNTSGAATFNSLSDGVDITIDANTNAVTFTDAVGGGDDVLTVDGLDVQNATDLNTGADAITVTSGDLTLSASGTLTVAGALTATDHVTLQGNSVSLAAVTSDSDADAAGDILIEAGAGGLALNANVTSNNNDMDVRGLADSNTIGLGNGVGDVSISQGELDLLQAGTGVITFGRSTGGAVDIDGADLTTTTTHAGVDILSAGAVSIDNALNVADDLDIESASVSNSGSAVITAVDLDVTTTGNADLSGNNVLSGTITSDVSGNLTLTNTTNTTLGTTSAANLTLSSNGSVTDAGVISVTGTTDIDSSTANGNVDLNNNTHNLATLVVDAGTGTLDVAETDALTLQVDNAGAVTLDSVGDLTLNAGTMTGLTVTAANSVTDAGALTVSGTTDIDTSAANGNIDLNNSTHSLATLVVDAG</sequence>
<dbReference type="Pfam" id="PF18886">
    <property type="entry name" value="DUF5649"/>
    <property type="match status" value="2"/>
</dbReference>
<dbReference type="Proteomes" id="UP000019276">
    <property type="component" value="Unassembled WGS sequence"/>
</dbReference>
<dbReference type="eggNOG" id="COG3210">
    <property type="taxonomic scope" value="Bacteria"/>
</dbReference>
<dbReference type="RefSeq" id="WP_035016473.1">
    <property type="nucleotide sequence ID" value="NZ_ARZY01000055.1"/>
</dbReference>
<evidence type="ECO:0000313" key="3">
    <source>
        <dbReference type="EMBL" id="EWH08259.1"/>
    </source>
</evidence>
<proteinExistence type="predicted"/>
<dbReference type="OrthoDB" id="2664633at2"/>
<dbReference type="InterPro" id="IPR043709">
    <property type="entry name" value="DUF5649"/>
</dbReference>